<accession>A0A645CT69</accession>
<dbReference type="SUPFAM" id="SSF51735">
    <property type="entry name" value="NAD(P)-binding Rossmann-fold domains"/>
    <property type="match status" value="1"/>
</dbReference>
<dbReference type="Gene3D" id="3.40.50.720">
    <property type="entry name" value="NAD(P)-binding Rossmann-like Domain"/>
    <property type="match status" value="1"/>
</dbReference>
<dbReference type="PANTHER" id="PTHR43355:SF2">
    <property type="entry name" value="FLAVIN REDUCTASE (NADPH)"/>
    <property type="match status" value="1"/>
</dbReference>
<keyword evidence="1" id="KW-1133">Transmembrane helix</keyword>
<organism evidence="3">
    <name type="scientific">bioreactor metagenome</name>
    <dbReference type="NCBI Taxonomy" id="1076179"/>
    <lineage>
        <taxon>unclassified sequences</taxon>
        <taxon>metagenomes</taxon>
        <taxon>ecological metagenomes</taxon>
    </lineage>
</organism>
<protein>
    <recommendedName>
        <fullName evidence="2">NAD(P)-binding domain-containing protein</fullName>
    </recommendedName>
</protein>
<evidence type="ECO:0000313" key="3">
    <source>
        <dbReference type="EMBL" id="MPM80048.1"/>
    </source>
</evidence>
<proteinExistence type="predicted"/>
<dbReference type="EMBL" id="VSSQ01029781">
    <property type="protein sequence ID" value="MPM80048.1"/>
    <property type="molecule type" value="Genomic_DNA"/>
</dbReference>
<dbReference type="GO" id="GO:0004074">
    <property type="term" value="F:biliverdin reductase [NAD(P)H] activity"/>
    <property type="evidence" value="ECO:0007669"/>
    <property type="project" value="TreeGrafter"/>
</dbReference>
<dbReference type="GO" id="GO:0042602">
    <property type="term" value="F:riboflavin reductase (NADPH) activity"/>
    <property type="evidence" value="ECO:0007669"/>
    <property type="project" value="TreeGrafter"/>
</dbReference>
<reference evidence="3" key="1">
    <citation type="submission" date="2019-08" db="EMBL/GenBank/DDBJ databases">
        <authorList>
            <person name="Kucharzyk K."/>
            <person name="Murdoch R.W."/>
            <person name="Higgins S."/>
            <person name="Loffler F."/>
        </authorList>
    </citation>
    <scope>NUCLEOTIDE SEQUENCE</scope>
</reference>
<comment type="caution">
    <text evidence="3">The sequence shown here is derived from an EMBL/GenBank/DDBJ whole genome shotgun (WGS) entry which is preliminary data.</text>
</comment>
<evidence type="ECO:0000259" key="2">
    <source>
        <dbReference type="Pfam" id="PF13460"/>
    </source>
</evidence>
<evidence type="ECO:0000256" key="1">
    <source>
        <dbReference type="SAM" id="Phobius"/>
    </source>
</evidence>
<name>A0A645CT69_9ZZZZ</name>
<dbReference type="InterPro" id="IPR036291">
    <property type="entry name" value="NAD(P)-bd_dom_sf"/>
</dbReference>
<dbReference type="Pfam" id="PF13460">
    <property type="entry name" value="NAD_binding_10"/>
    <property type="match status" value="1"/>
</dbReference>
<keyword evidence="1" id="KW-0472">Membrane</keyword>
<dbReference type="InterPro" id="IPR051606">
    <property type="entry name" value="Polyketide_Oxido-like"/>
</dbReference>
<keyword evidence="1" id="KW-0812">Transmembrane</keyword>
<sequence>MMTKIVIIGATGSVGRVARQMFLEKTNDELTLFSRRPDRLKPVDSTREIAVSGDVMNASELDKVISGQDVVFASLTGNLGKMAKVIVESMKRVGVKRLIFITSMDIYNEIPASVGSSGNLRSNPVLQTYRDAADVIEASGLDYTIIRPGWFDSSNDTDYEIIGLLTKKSNPNTSHQRGIRIAFIFKNYFSLLSLASISFLILGGRVPQYWKKSVRNLPL</sequence>
<feature type="domain" description="NAD(P)-binding" evidence="2">
    <location>
        <begin position="9"/>
        <end position="170"/>
    </location>
</feature>
<gene>
    <name evidence="3" type="ORF">SDC9_127093</name>
</gene>
<dbReference type="AlphaFoldDB" id="A0A645CT69"/>
<feature type="transmembrane region" description="Helical" evidence="1">
    <location>
        <begin position="181"/>
        <end position="202"/>
    </location>
</feature>
<dbReference type="InterPro" id="IPR016040">
    <property type="entry name" value="NAD(P)-bd_dom"/>
</dbReference>
<dbReference type="PANTHER" id="PTHR43355">
    <property type="entry name" value="FLAVIN REDUCTASE (NADPH)"/>
    <property type="match status" value="1"/>
</dbReference>